<organism evidence="2 3">
    <name type="scientific">Shewanella mangrovi</name>
    <dbReference type="NCBI Taxonomy" id="1515746"/>
    <lineage>
        <taxon>Bacteria</taxon>
        <taxon>Pseudomonadati</taxon>
        <taxon>Pseudomonadota</taxon>
        <taxon>Gammaproteobacteria</taxon>
        <taxon>Alteromonadales</taxon>
        <taxon>Shewanellaceae</taxon>
        <taxon>Shewanella</taxon>
    </lineage>
</organism>
<dbReference type="Gene3D" id="3.10.20.10">
    <property type="match status" value="1"/>
</dbReference>
<comment type="caution">
    <text evidence="1">Lacks conserved residue(s) required for the propagation of feature annotation.</text>
</comment>
<proteinExistence type="inferred from homology"/>
<comment type="similarity">
    <text evidence="1">Belongs to the FdhD family.</text>
</comment>
<dbReference type="GO" id="GO:0016783">
    <property type="term" value="F:sulfurtransferase activity"/>
    <property type="evidence" value="ECO:0007669"/>
    <property type="project" value="InterPro"/>
</dbReference>
<dbReference type="RefSeq" id="WP_037444548.1">
    <property type="nucleotide sequence ID" value="NZ_JPEO01000015.1"/>
</dbReference>
<dbReference type="Pfam" id="PF02634">
    <property type="entry name" value="FdhD-NarQ"/>
    <property type="match status" value="1"/>
</dbReference>
<dbReference type="InterPro" id="IPR003786">
    <property type="entry name" value="FdhD"/>
</dbReference>
<comment type="caution">
    <text evidence="2">The sequence shown here is derived from an EMBL/GenBank/DDBJ whole genome shotgun (WGS) entry which is preliminary data.</text>
</comment>
<name>A0A094JW50_9GAMM</name>
<dbReference type="STRING" id="1515746.HR45_15430"/>
<dbReference type="SUPFAM" id="SSF53927">
    <property type="entry name" value="Cytidine deaminase-like"/>
    <property type="match status" value="1"/>
</dbReference>
<keyword evidence="3" id="KW-1185">Reference proteome</keyword>
<feature type="active site" description="Cysteine persulfide intermediate" evidence="1">
    <location>
        <position position="116"/>
    </location>
</feature>
<evidence type="ECO:0000313" key="2">
    <source>
        <dbReference type="EMBL" id="KFZ36681.1"/>
    </source>
</evidence>
<dbReference type="PANTHER" id="PTHR30592">
    <property type="entry name" value="FORMATE DEHYDROGENASE"/>
    <property type="match status" value="1"/>
</dbReference>
<comment type="subcellular location">
    <subcellularLocation>
        <location evidence="1">Cytoplasm</location>
    </subcellularLocation>
</comment>
<dbReference type="GO" id="GO:0006777">
    <property type="term" value="P:Mo-molybdopterin cofactor biosynthetic process"/>
    <property type="evidence" value="ECO:0007669"/>
    <property type="project" value="UniProtKB-UniRule"/>
</dbReference>
<evidence type="ECO:0000256" key="1">
    <source>
        <dbReference type="HAMAP-Rule" id="MF_00187"/>
    </source>
</evidence>
<dbReference type="Proteomes" id="UP000029264">
    <property type="component" value="Unassembled WGS sequence"/>
</dbReference>
<comment type="function">
    <text evidence="1">Required for formate dehydrogenase (FDH) activity. Acts as a sulfur carrier protein that transfers sulfur from IscS to the molybdenum cofactor prior to its insertion into FDH.</text>
</comment>
<keyword evidence="1" id="KW-0501">Molybdenum cofactor biosynthesis</keyword>
<dbReference type="GO" id="GO:0005737">
    <property type="term" value="C:cytoplasm"/>
    <property type="evidence" value="ECO:0007669"/>
    <property type="project" value="UniProtKB-SubCell"/>
</dbReference>
<dbReference type="HAMAP" id="MF_00187">
    <property type="entry name" value="FdhD"/>
    <property type="match status" value="1"/>
</dbReference>
<evidence type="ECO:0000313" key="3">
    <source>
        <dbReference type="Proteomes" id="UP000029264"/>
    </source>
</evidence>
<dbReference type="AlphaFoldDB" id="A0A094JW50"/>
<keyword evidence="1" id="KW-0963">Cytoplasm</keyword>
<reference evidence="2 3" key="1">
    <citation type="submission" date="2014-06" db="EMBL/GenBank/DDBJ databases">
        <title>Shewanella sp. YQH10.</title>
        <authorList>
            <person name="Liu Y."/>
            <person name="Zeng R."/>
        </authorList>
    </citation>
    <scope>NUCLEOTIDE SEQUENCE [LARGE SCALE GENOMIC DNA]</scope>
    <source>
        <strain evidence="2 3">YQH10</strain>
    </source>
</reference>
<dbReference type="PANTHER" id="PTHR30592:SF4">
    <property type="entry name" value="SULFUR CARRIER PROTEIN FDHD"/>
    <property type="match status" value="1"/>
</dbReference>
<dbReference type="InterPro" id="IPR016193">
    <property type="entry name" value="Cytidine_deaminase-like"/>
</dbReference>
<sequence length="278" mass="30240">MTDSKLHLIKTSAEVPLTIAVTAIDENGQVQDKYIACERPLTIYLNWQPIVTLMTLGARPEALALGYLKNQGFISDVNQLESVIIDWEVSSAAIITQENTDSVQAKLSEKTVTTGCGQGTVFGGFMDGVEDIRLPTPTLKQSTIYGLLKNISQYNDTYKNAGAVHGCGVCQQDQILSFVEDVGRHNAVDTLAGEMWLNGQGGGDKIFYTTGRLTSEMVIKVAKMGIPVLLSRSGVTQMGLELAQKLGITMIARAKGRHFLVYNGAQHIHFDATKESQD</sequence>
<dbReference type="Gene3D" id="3.40.140.10">
    <property type="entry name" value="Cytidine Deaminase, domain 2"/>
    <property type="match status" value="1"/>
</dbReference>
<dbReference type="OrthoDB" id="3197277at2"/>
<dbReference type="eggNOG" id="COG1526">
    <property type="taxonomic scope" value="Bacteria"/>
</dbReference>
<accession>A0A094JW50</accession>
<dbReference type="EMBL" id="JPEO01000015">
    <property type="protein sequence ID" value="KFZ36681.1"/>
    <property type="molecule type" value="Genomic_DNA"/>
</dbReference>
<dbReference type="PIRSF" id="PIRSF015626">
    <property type="entry name" value="FdhD"/>
    <property type="match status" value="1"/>
</dbReference>
<dbReference type="GO" id="GO:0097163">
    <property type="term" value="F:sulfur carrier activity"/>
    <property type="evidence" value="ECO:0007669"/>
    <property type="project" value="UniProtKB-UniRule"/>
</dbReference>
<gene>
    <name evidence="1" type="primary">fdhD</name>
    <name evidence="2" type="ORF">HR45_15430</name>
</gene>
<protein>
    <recommendedName>
        <fullName evidence="1">Sulfur carrier protein FdhD</fullName>
    </recommendedName>
</protein>